<dbReference type="SUPFAM" id="SSF53927">
    <property type="entry name" value="Cytidine deaminase-like"/>
    <property type="match status" value="1"/>
</dbReference>
<gene>
    <name evidence="2" type="ORF">NLJ89_g10732</name>
</gene>
<proteinExistence type="predicted"/>
<dbReference type="InterPro" id="IPR016193">
    <property type="entry name" value="Cytidine_deaminase-like"/>
</dbReference>
<dbReference type="PANTHER" id="PTHR11439:SF463">
    <property type="entry name" value="REVERSE TRANSCRIPTASE TY1_COPIA-TYPE DOMAIN-CONTAINING PROTEIN"/>
    <property type="match status" value="1"/>
</dbReference>
<feature type="domain" description="CMP/dCMP-type deaminase" evidence="1">
    <location>
        <begin position="141"/>
        <end position="269"/>
    </location>
</feature>
<evidence type="ECO:0000259" key="1">
    <source>
        <dbReference type="PROSITE" id="PS51747"/>
    </source>
</evidence>
<dbReference type="PANTHER" id="PTHR11439">
    <property type="entry name" value="GAG-POL-RELATED RETROTRANSPOSON"/>
    <property type="match status" value="1"/>
</dbReference>
<reference evidence="2" key="1">
    <citation type="submission" date="2022-07" db="EMBL/GenBank/DDBJ databases">
        <title>Genome Sequence of Agrocybe chaxingu.</title>
        <authorList>
            <person name="Buettner E."/>
        </authorList>
    </citation>
    <scope>NUCLEOTIDE SEQUENCE</scope>
    <source>
        <strain evidence="2">MP-N11</strain>
    </source>
</reference>
<protein>
    <recommendedName>
        <fullName evidence="1">CMP/dCMP-type deaminase domain-containing protein</fullName>
    </recommendedName>
</protein>
<organism evidence="2 3">
    <name type="scientific">Agrocybe chaxingu</name>
    <dbReference type="NCBI Taxonomy" id="84603"/>
    <lineage>
        <taxon>Eukaryota</taxon>
        <taxon>Fungi</taxon>
        <taxon>Dikarya</taxon>
        <taxon>Basidiomycota</taxon>
        <taxon>Agaricomycotina</taxon>
        <taxon>Agaricomycetes</taxon>
        <taxon>Agaricomycetidae</taxon>
        <taxon>Agaricales</taxon>
        <taxon>Agaricineae</taxon>
        <taxon>Strophariaceae</taxon>
        <taxon>Agrocybe</taxon>
    </lineage>
</organism>
<dbReference type="OrthoDB" id="408702at2759"/>
<accession>A0A9W8JY35</accession>
<evidence type="ECO:0000313" key="3">
    <source>
        <dbReference type="Proteomes" id="UP001148786"/>
    </source>
</evidence>
<dbReference type="GO" id="GO:0006139">
    <property type="term" value="P:nucleobase-containing compound metabolic process"/>
    <property type="evidence" value="ECO:0007669"/>
    <property type="project" value="UniProtKB-ARBA"/>
</dbReference>
<dbReference type="InterPro" id="IPR002125">
    <property type="entry name" value="CMP_dCMP_dom"/>
</dbReference>
<dbReference type="AlphaFoldDB" id="A0A9W8JY35"/>
<evidence type="ECO:0000313" key="2">
    <source>
        <dbReference type="EMBL" id="KAJ3494811.1"/>
    </source>
</evidence>
<dbReference type="Proteomes" id="UP001148786">
    <property type="component" value="Unassembled WGS sequence"/>
</dbReference>
<dbReference type="PROSITE" id="PS51747">
    <property type="entry name" value="CYT_DCMP_DEAMINASES_2"/>
    <property type="match status" value="1"/>
</dbReference>
<comment type="caution">
    <text evidence="2">The sequence shown here is derived from an EMBL/GenBank/DDBJ whole genome shotgun (WGS) entry which is preliminary data.</text>
</comment>
<dbReference type="EMBL" id="JANKHO010002090">
    <property type="protein sequence ID" value="KAJ3494811.1"/>
    <property type="molecule type" value="Genomic_DNA"/>
</dbReference>
<dbReference type="CDD" id="cd09272">
    <property type="entry name" value="RNase_HI_RT_Ty1"/>
    <property type="match status" value="1"/>
</dbReference>
<dbReference type="GO" id="GO:0003824">
    <property type="term" value="F:catalytic activity"/>
    <property type="evidence" value="ECO:0007669"/>
    <property type="project" value="InterPro"/>
</dbReference>
<sequence length="269" mass="29515">MVDGGAVSWSSKKQELVTLSTTEAEYVAATHAAKEAVWLRRLLSELFLAPSVATTLYGDNQSAIALAHGGQYHSRTKHIDIRYHFIRYIIEAGSIKLIYTPTNEQTADILTKALPSIKAKHFANAMGLRTGLIHGMSGWSSIDTIGLRIAITQARKSYDEGGIPIGSALLIPTSSDEPKADPRQLDYAVLGQGHNERIQKSSAILHGEMSALENAGRLKAEVYRKATINGVEVVIIDDAECKELMQEFIKEKLEEWNEDIGEVVGTQIK</sequence>
<keyword evidence="3" id="KW-1185">Reference proteome</keyword>
<dbReference type="Gene3D" id="3.40.140.10">
    <property type="entry name" value="Cytidine Deaminase, domain 2"/>
    <property type="match status" value="1"/>
</dbReference>
<name>A0A9W8JY35_9AGAR</name>